<evidence type="ECO:0008006" key="3">
    <source>
        <dbReference type="Google" id="ProtNLM"/>
    </source>
</evidence>
<keyword evidence="1" id="KW-0472">Membrane</keyword>
<sequence>MSERFNEDLEVPEQIENELKHQKLQKKLSVDEDLRVGFYIQSVFIAFIFIWIFLVAINKLHLSTGSIILLIPIALFCIGFMNAYQIADDEIEDNVFSTTFVTIGLIVSIPLITLFNKDKENKQLTHNVYLAMILTLFSNLHVWMDKSERHACRIIRSCFETMAISLYAYTLTEFFLPL</sequence>
<keyword evidence="1" id="KW-0812">Transmembrane</keyword>
<feature type="transmembrane region" description="Helical" evidence="1">
    <location>
        <begin position="36"/>
        <end position="57"/>
    </location>
</feature>
<organism evidence="2">
    <name type="scientific">viral metagenome</name>
    <dbReference type="NCBI Taxonomy" id="1070528"/>
    <lineage>
        <taxon>unclassified sequences</taxon>
        <taxon>metagenomes</taxon>
        <taxon>organismal metagenomes</taxon>
    </lineage>
</organism>
<dbReference type="EMBL" id="MN739129">
    <property type="protein sequence ID" value="QHS90133.1"/>
    <property type="molecule type" value="Genomic_DNA"/>
</dbReference>
<accession>A0A6C0BFH6</accession>
<name>A0A6C0BFH6_9ZZZZ</name>
<feature type="transmembrane region" description="Helical" evidence="1">
    <location>
        <begin position="127"/>
        <end position="144"/>
    </location>
</feature>
<keyword evidence="1" id="KW-1133">Transmembrane helix</keyword>
<reference evidence="2" key="1">
    <citation type="journal article" date="2020" name="Nature">
        <title>Giant virus diversity and host interactions through global metagenomics.</title>
        <authorList>
            <person name="Schulz F."/>
            <person name="Roux S."/>
            <person name="Paez-Espino D."/>
            <person name="Jungbluth S."/>
            <person name="Walsh D.A."/>
            <person name="Denef V.J."/>
            <person name="McMahon K.D."/>
            <person name="Konstantinidis K.T."/>
            <person name="Eloe-Fadrosh E.A."/>
            <person name="Kyrpides N.C."/>
            <person name="Woyke T."/>
        </authorList>
    </citation>
    <scope>NUCLEOTIDE SEQUENCE</scope>
    <source>
        <strain evidence="2">GVMAG-M-3300010160-4</strain>
    </source>
</reference>
<protein>
    <recommendedName>
        <fullName evidence="3">Transmembrane protein</fullName>
    </recommendedName>
</protein>
<evidence type="ECO:0000256" key="1">
    <source>
        <dbReference type="SAM" id="Phobius"/>
    </source>
</evidence>
<feature type="transmembrane region" description="Helical" evidence="1">
    <location>
        <begin position="96"/>
        <end position="115"/>
    </location>
</feature>
<dbReference type="AlphaFoldDB" id="A0A6C0BFH6"/>
<feature type="transmembrane region" description="Helical" evidence="1">
    <location>
        <begin position="64"/>
        <end position="84"/>
    </location>
</feature>
<proteinExistence type="predicted"/>
<evidence type="ECO:0000313" key="2">
    <source>
        <dbReference type="EMBL" id="QHS90133.1"/>
    </source>
</evidence>